<dbReference type="InterPro" id="IPR011990">
    <property type="entry name" value="TPR-like_helical_dom_sf"/>
</dbReference>
<feature type="domain" description="PH" evidence="2">
    <location>
        <begin position="454"/>
        <end position="585"/>
    </location>
</feature>
<feature type="compositionally biased region" description="Basic and acidic residues" evidence="1">
    <location>
        <begin position="175"/>
        <end position="184"/>
    </location>
</feature>
<dbReference type="SUPFAM" id="SSF50729">
    <property type="entry name" value="PH domain-like"/>
    <property type="match status" value="1"/>
</dbReference>
<feature type="compositionally biased region" description="Basic and acidic residues" evidence="1">
    <location>
        <begin position="149"/>
        <end position="162"/>
    </location>
</feature>
<dbReference type="InterPro" id="IPR011993">
    <property type="entry name" value="PH-like_dom_sf"/>
</dbReference>
<evidence type="ECO:0000259" key="2">
    <source>
        <dbReference type="PROSITE" id="PS50003"/>
    </source>
</evidence>
<evidence type="ECO:0000313" key="3">
    <source>
        <dbReference type="EMBL" id="KAL2613135.1"/>
    </source>
</evidence>
<evidence type="ECO:0000313" key="4">
    <source>
        <dbReference type="Proteomes" id="UP001605036"/>
    </source>
</evidence>
<dbReference type="PANTHER" id="PTHR45005:SF2">
    <property type="entry name" value="PROTEIN HLB1"/>
    <property type="match status" value="1"/>
</dbReference>
<dbReference type="AlphaFoldDB" id="A0ABD1XWF7"/>
<gene>
    <name evidence="3" type="ORF">R1flu_024827</name>
</gene>
<sequence>MSQGGEVLQSAGVSAPTDLFDLAIESSIVTVESSVTEVYSADLTVNKKPEDALEEKNGYSGGDSSELKIESTIYNGEMEAPDDRKGSHFDEIEEVVTDEAVMAKALINGLHERENLDLHPETKVDHVEAETEGSVTPSDVAHDVVNHESFDHLSHEVIDSRSQKKKKENGGVKVRTGEVEEHEAASQSRRPSETPDNYPSRKPSGASIVGDVLYSIASEDDEGRSRERILAFAAKRYSNAVERNPADHDALYNWALVLQESADNTGPEVGTASKDALLEEACKKYELATQLCPTLHEAFYNWAIAVSDRAKIRGRTKEAEELWKQACERYDRSVQLNWNSPQALNNWGLALQELGAIVPIRDKRAIVKKAIRKFRAAIRLRFDFHRAVYNLGTVLYGLAEDTVRSGRKFSAKESAPSDLYSQSAIYIAAAHALKPDYPVYQSALRLVRSMLPLPYLKAGYLTIPPAGDSLAPHSDWQRLWFVLDHEALYEIVKVDRKSFSRAMSRRPTGGSGVDSPTTSGVASVPRESLLRIEMEDIVFMTPCADLSLPPGGGFRIDTQTGHHFLIADTWESMDNWVDAIRLVYTIFARGKLDALGGVLAG</sequence>
<dbReference type="PANTHER" id="PTHR45005">
    <property type="match status" value="1"/>
</dbReference>
<evidence type="ECO:0000256" key="1">
    <source>
        <dbReference type="SAM" id="MobiDB-lite"/>
    </source>
</evidence>
<dbReference type="Gene3D" id="2.30.29.30">
    <property type="entry name" value="Pleckstrin-homology domain (PH domain)/Phosphotyrosine-binding domain (PTB)"/>
    <property type="match status" value="1"/>
</dbReference>
<dbReference type="EMBL" id="JBHFFA010000007">
    <property type="protein sequence ID" value="KAL2613135.1"/>
    <property type="molecule type" value="Genomic_DNA"/>
</dbReference>
<dbReference type="InterPro" id="IPR053277">
    <property type="entry name" value="Endomembrane_traffic_mod"/>
</dbReference>
<reference evidence="3 4" key="1">
    <citation type="submission" date="2024-09" db="EMBL/GenBank/DDBJ databases">
        <title>Chromosome-scale assembly of Riccia fluitans.</title>
        <authorList>
            <person name="Paukszto L."/>
            <person name="Sawicki J."/>
            <person name="Karawczyk K."/>
            <person name="Piernik-Szablinska J."/>
            <person name="Szczecinska M."/>
            <person name="Mazdziarz M."/>
        </authorList>
    </citation>
    <scope>NUCLEOTIDE SEQUENCE [LARGE SCALE GENOMIC DNA]</scope>
    <source>
        <strain evidence="3">Rf_01</strain>
        <tissue evidence="3">Aerial parts of the thallus</tissue>
    </source>
</reference>
<organism evidence="3 4">
    <name type="scientific">Riccia fluitans</name>
    <dbReference type="NCBI Taxonomy" id="41844"/>
    <lineage>
        <taxon>Eukaryota</taxon>
        <taxon>Viridiplantae</taxon>
        <taxon>Streptophyta</taxon>
        <taxon>Embryophyta</taxon>
        <taxon>Marchantiophyta</taxon>
        <taxon>Marchantiopsida</taxon>
        <taxon>Marchantiidae</taxon>
        <taxon>Marchantiales</taxon>
        <taxon>Ricciaceae</taxon>
        <taxon>Riccia</taxon>
    </lineage>
</organism>
<dbReference type="SUPFAM" id="SSF48452">
    <property type="entry name" value="TPR-like"/>
    <property type="match status" value="2"/>
</dbReference>
<keyword evidence="4" id="KW-1185">Reference proteome</keyword>
<protein>
    <recommendedName>
        <fullName evidence="2">PH domain-containing protein</fullName>
    </recommendedName>
</protein>
<feature type="region of interest" description="Disordered" evidence="1">
    <location>
        <begin position="149"/>
        <end position="205"/>
    </location>
</feature>
<dbReference type="SMART" id="SM00233">
    <property type="entry name" value="PH"/>
    <property type="match status" value="1"/>
</dbReference>
<feature type="compositionally biased region" description="Polar residues" evidence="1">
    <location>
        <begin position="185"/>
        <end position="197"/>
    </location>
</feature>
<accession>A0ABD1XWF7</accession>
<feature type="region of interest" description="Disordered" evidence="1">
    <location>
        <begin position="502"/>
        <end position="522"/>
    </location>
</feature>
<dbReference type="Gene3D" id="1.25.40.10">
    <property type="entry name" value="Tetratricopeptide repeat domain"/>
    <property type="match status" value="2"/>
</dbReference>
<name>A0ABD1XWF7_9MARC</name>
<dbReference type="InterPro" id="IPR001849">
    <property type="entry name" value="PH_domain"/>
</dbReference>
<dbReference type="PROSITE" id="PS50003">
    <property type="entry name" value="PH_DOMAIN"/>
    <property type="match status" value="1"/>
</dbReference>
<dbReference type="Proteomes" id="UP001605036">
    <property type="component" value="Unassembled WGS sequence"/>
</dbReference>
<proteinExistence type="predicted"/>
<comment type="caution">
    <text evidence="3">The sequence shown here is derived from an EMBL/GenBank/DDBJ whole genome shotgun (WGS) entry which is preliminary data.</text>
</comment>